<accession>A0ABD3MNN9</accession>
<feature type="region of interest" description="Disordered" evidence="5">
    <location>
        <begin position="89"/>
        <end position="120"/>
    </location>
</feature>
<evidence type="ECO:0000256" key="4">
    <source>
        <dbReference type="ARBA" id="ARBA00023136"/>
    </source>
</evidence>
<keyword evidence="8" id="KW-1185">Reference proteome</keyword>
<feature type="transmembrane region" description="Helical" evidence="6">
    <location>
        <begin position="165"/>
        <end position="183"/>
    </location>
</feature>
<dbReference type="GO" id="GO:0016020">
    <property type="term" value="C:membrane"/>
    <property type="evidence" value="ECO:0007669"/>
    <property type="project" value="UniProtKB-SubCell"/>
</dbReference>
<evidence type="ECO:0000313" key="7">
    <source>
        <dbReference type="EMBL" id="KAL3765528.1"/>
    </source>
</evidence>
<dbReference type="InterPro" id="IPR007271">
    <property type="entry name" value="Nuc_sug_transpt"/>
</dbReference>
<dbReference type="Pfam" id="PF04142">
    <property type="entry name" value="Nuc_sug_transp"/>
    <property type="match status" value="1"/>
</dbReference>
<dbReference type="EMBL" id="JALLBG020000095">
    <property type="protein sequence ID" value="KAL3765528.1"/>
    <property type="molecule type" value="Genomic_DNA"/>
</dbReference>
<evidence type="ECO:0000256" key="5">
    <source>
        <dbReference type="SAM" id="MobiDB-lite"/>
    </source>
</evidence>
<feature type="compositionally biased region" description="Low complexity" evidence="5">
    <location>
        <begin position="103"/>
        <end position="120"/>
    </location>
</feature>
<feature type="transmembrane region" description="Helical" evidence="6">
    <location>
        <begin position="315"/>
        <end position="335"/>
    </location>
</feature>
<sequence length="420" mass="45962">MQQLVPLSPPSSSSSPSPHNRLRLFRFLTLTSLLLSDGTYTILRRYSRGVLHETYAVNDVLLVAELIKLVFSIYMMSCSKGNVDVHEHDDADADEEDGKDSLLDSSKSGTQRTNSSSTNNSKSTVITINYLMDLLLRSKKMLVLAVIYGVGNVLSYYALAQIGAGTFVVIANLKTLTTAGFSVGMLGRTYSSTKWRALILLVVGVVLFVLPTLDNDDDEENGASDDGGDNIDVATKDRRLLGNIEVLGDEEYVEEDRNDYGYDDGTMIEESLDHFTSNKSGVGLGVILELIVVTLSGYASIYFEKAIKSDPFTIWERNFQLGFYSILIYMTLILFANDKPFSNWTTMAYILSVLGATGGLLVALSIKYGDSVLKTLAISGSIIYANIVDHICFGGPLNQQMVLSAIVVVIAVLNYNFDAS</sequence>
<reference evidence="7 8" key="1">
    <citation type="submission" date="2024-10" db="EMBL/GenBank/DDBJ databases">
        <title>Updated reference genomes for cyclostephanoid diatoms.</title>
        <authorList>
            <person name="Roberts W.R."/>
            <person name="Alverson A.J."/>
        </authorList>
    </citation>
    <scope>NUCLEOTIDE SEQUENCE [LARGE SCALE GENOMIC DNA]</scope>
    <source>
        <strain evidence="7 8">AJA232-27</strain>
    </source>
</reference>
<proteinExistence type="predicted"/>
<dbReference type="SUPFAM" id="SSF103481">
    <property type="entry name" value="Multidrug resistance efflux transporter EmrE"/>
    <property type="match status" value="1"/>
</dbReference>
<protein>
    <submittedName>
        <fullName evidence="7">Uncharacterized protein</fullName>
    </submittedName>
</protein>
<feature type="transmembrane region" description="Helical" evidence="6">
    <location>
        <begin position="400"/>
        <end position="417"/>
    </location>
</feature>
<comment type="caution">
    <text evidence="7">The sequence shown here is derived from an EMBL/GenBank/DDBJ whole genome shotgun (WGS) entry which is preliminary data.</text>
</comment>
<dbReference type="PANTHER" id="PTHR10231">
    <property type="entry name" value="NUCLEOTIDE-SUGAR TRANSMEMBRANE TRANSPORTER"/>
    <property type="match status" value="1"/>
</dbReference>
<feature type="transmembrane region" description="Helical" evidence="6">
    <location>
        <begin position="282"/>
        <end position="303"/>
    </location>
</feature>
<gene>
    <name evidence="7" type="ORF">ACHAWU_003069</name>
</gene>
<evidence type="ECO:0000256" key="3">
    <source>
        <dbReference type="ARBA" id="ARBA00022989"/>
    </source>
</evidence>
<evidence type="ECO:0000256" key="2">
    <source>
        <dbReference type="ARBA" id="ARBA00022692"/>
    </source>
</evidence>
<name>A0ABD3MNN9_9STRA</name>
<dbReference type="InterPro" id="IPR037185">
    <property type="entry name" value="EmrE-like"/>
</dbReference>
<keyword evidence="4 6" id="KW-0472">Membrane</keyword>
<dbReference type="AlphaFoldDB" id="A0ABD3MNN9"/>
<keyword evidence="2 6" id="KW-0812">Transmembrane</keyword>
<feature type="transmembrane region" description="Helical" evidence="6">
    <location>
        <begin position="195"/>
        <end position="213"/>
    </location>
</feature>
<evidence type="ECO:0000256" key="1">
    <source>
        <dbReference type="ARBA" id="ARBA00004141"/>
    </source>
</evidence>
<comment type="subcellular location">
    <subcellularLocation>
        <location evidence="1">Membrane</location>
        <topology evidence="1">Multi-pass membrane protein</topology>
    </subcellularLocation>
</comment>
<organism evidence="7 8">
    <name type="scientific">Discostella pseudostelligera</name>
    <dbReference type="NCBI Taxonomy" id="259834"/>
    <lineage>
        <taxon>Eukaryota</taxon>
        <taxon>Sar</taxon>
        <taxon>Stramenopiles</taxon>
        <taxon>Ochrophyta</taxon>
        <taxon>Bacillariophyta</taxon>
        <taxon>Coscinodiscophyceae</taxon>
        <taxon>Thalassiosirophycidae</taxon>
        <taxon>Stephanodiscales</taxon>
        <taxon>Stephanodiscaceae</taxon>
        <taxon>Discostella</taxon>
    </lineage>
</organism>
<feature type="transmembrane region" description="Helical" evidence="6">
    <location>
        <begin position="347"/>
        <end position="364"/>
    </location>
</feature>
<evidence type="ECO:0000313" key="8">
    <source>
        <dbReference type="Proteomes" id="UP001530293"/>
    </source>
</evidence>
<evidence type="ECO:0000256" key="6">
    <source>
        <dbReference type="SAM" id="Phobius"/>
    </source>
</evidence>
<keyword evidence="3 6" id="KW-1133">Transmembrane helix</keyword>
<feature type="transmembrane region" description="Helical" evidence="6">
    <location>
        <begin position="141"/>
        <end position="159"/>
    </location>
</feature>
<dbReference type="Proteomes" id="UP001530293">
    <property type="component" value="Unassembled WGS sequence"/>
</dbReference>